<dbReference type="Gene3D" id="3.60.160.10">
    <property type="entry name" value="Mitochondrial biogenesis AIM24"/>
    <property type="match status" value="1"/>
</dbReference>
<keyword evidence="2" id="KW-1185">Reference proteome</keyword>
<dbReference type="EMBL" id="JADBEK010000001">
    <property type="protein sequence ID" value="MBE1583440.1"/>
    <property type="molecule type" value="Genomic_DNA"/>
</dbReference>
<dbReference type="RefSeq" id="WP_192784532.1">
    <property type="nucleotide sequence ID" value="NZ_JADBEK010000001.1"/>
</dbReference>
<comment type="caution">
    <text evidence="1">The sequence shown here is derived from an EMBL/GenBank/DDBJ whole genome shotgun (WGS) entry which is preliminary data.</text>
</comment>
<proteinExistence type="predicted"/>
<protein>
    <submittedName>
        <fullName evidence="1">Uncharacterized protein (TIGR00266 family)</fullName>
    </submittedName>
</protein>
<reference evidence="1 2" key="1">
    <citation type="submission" date="2020-10" db="EMBL/GenBank/DDBJ databases">
        <title>Sequencing the genomes of 1000 actinobacteria strains.</title>
        <authorList>
            <person name="Klenk H.-P."/>
        </authorList>
    </citation>
    <scope>NUCLEOTIDE SEQUENCE [LARGE SCALE GENOMIC DNA]</scope>
    <source>
        <strain evidence="1 2">DSM 43173</strain>
    </source>
</reference>
<dbReference type="InterPro" id="IPR036983">
    <property type="entry name" value="AIM24_sf"/>
</dbReference>
<dbReference type="PANTHER" id="PTHR43657">
    <property type="entry name" value="TRYPTOPHAN RNA-BINDING ATTENUATOR PROTEIN-LIKE PROTEIN"/>
    <property type="match status" value="1"/>
</dbReference>
<name>A0ABR9LST1_9ACTN</name>
<dbReference type="Pfam" id="PF01987">
    <property type="entry name" value="AIM24"/>
    <property type="match status" value="1"/>
</dbReference>
<evidence type="ECO:0000313" key="2">
    <source>
        <dbReference type="Proteomes" id="UP000633509"/>
    </source>
</evidence>
<dbReference type="InterPro" id="IPR016031">
    <property type="entry name" value="Trp_RNA-bd_attenuator-like_dom"/>
</dbReference>
<organism evidence="1 2">
    <name type="scientific">Nonomuraea angiospora</name>
    <dbReference type="NCBI Taxonomy" id="46172"/>
    <lineage>
        <taxon>Bacteria</taxon>
        <taxon>Bacillati</taxon>
        <taxon>Actinomycetota</taxon>
        <taxon>Actinomycetes</taxon>
        <taxon>Streptosporangiales</taxon>
        <taxon>Streptosporangiaceae</taxon>
        <taxon>Nonomuraea</taxon>
    </lineage>
</organism>
<dbReference type="Proteomes" id="UP000633509">
    <property type="component" value="Unassembled WGS sequence"/>
</dbReference>
<sequence>MKTEIRHPGSFAVARCHLDGGETLRVEAGAMYATSAGVQLRAKVEGGLLRGLARSALGGESLFTTRYTAPEGGGWVDVAHHLPGDVQAAEVRGGNALLLTRGSWIASSDGVEIATKWGGMSNLIGSEGGFLIKAQGDGVVVLGCYGAMDVIELAAGQQVVVDSGHLVAYDETVKSNLRRAVEGKTVQSLKSGEGLVFEFTGPGRIMTQTRNPGALILHLTEVLPFERA</sequence>
<accession>A0ABR9LST1</accession>
<dbReference type="InterPro" id="IPR002838">
    <property type="entry name" value="AIM24"/>
</dbReference>
<evidence type="ECO:0000313" key="1">
    <source>
        <dbReference type="EMBL" id="MBE1583440.1"/>
    </source>
</evidence>
<dbReference type="SUPFAM" id="SSF51219">
    <property type="entry name" value="TRAP-like"/>
    <property type="match status" value="1"/>
</dbReference>
<dbReference type="PANTHER" id="PTHR43657:SF1">
    <property type="entry name" value="ALTERED INHERITANCE OF MITOCHONDRIA PROTEIN 24, MITOCHONDRIAL"/>
    <property type="match status" value="1"/>
</dbReference>
<gene>
    <name evidence="1" type="ORF">H4W80_001698</name>
</gene>
<dbReference type="NCBIfam" id="TIGR00266">
    <property type="entry name" value="TIGR00266 family protein"/>
    <property type="match status" value="1"/>
</dbReference>